<dbReference type="GO" id="GO:0004662">
    <property type="term" value="F:CAAX-protein geranylgeranyltransferase activity"/>
    <property type="evidence" value="ECO:0007669"/>
    <property type="project" value="UniProtKB-EC"/>
</dbReference>
<evidence type="ECO:0000256" key="14">
    <source>
        <dbReference type="ARBA" id="ARBA00065714"/>
    </source>
</evidence>
<evidence type="ECO:0000256" key="6">
    <source>
        <dbReference type="ARBA" id="ARBA00022602"/>
    </source>
</evidence>
<keyword evidence="10" id="KW-0862">Zinc</keyword>
<keyword evidence="7 17" id="KW-0808">Transferase</keyword>
<reference evidence="17" key="1">
    <citation type="submission" date="2025-08" db="UniProtKB">
        <authorList>
            <consortium name="RefSeq"/>
        </authorList>
    </citation>
    <scope>IDENTIFICATION</scope>
</reference>
<proteinExistence type="inferred from homology"/>
<comment type="catalytic activity">
    <reaction evidence="13">
        <text>geranylgeranyl diphosphate + L-cysteinyl-[protein] = S-geranylgeranyl-L-cysteinyl-[protein] + diphosphate</text>
        <dbReference type="Rhea" id="RHEA:21240"/>
        <dbReference type="Rhea" id="RHEA-COMP:10131"/>
        <dbReference type="Rhea" id="RHEA-COMP:11537"/>
        <dbReference type="ChEBI" id="CHEBI:29950"/>
        <dbReference type="ChEBI" id="CHEBI:33019"/>
        <dbReference type="ChEBI" id="CHEBI:57533"/>
        <dbReference type="ChEBI" id="CHEBI:86021"/>
        <dbReference type="EC" id="2.5.1.59"/>
    </reaction>
</comment>
<name>A0A6P7SHG0_9MOLL</name>
<evidence type="ECO:0000256" key="13">
    <source>
        <dbReference type="ARBA" id="ARBA00050428"/>
    </source>
</evidence>
<dbReference type="Pfam" id="PF00432">
    <property type="entry name" value="Prenyltrans"/>
    <property type="match status" value="1"/>
</dbReference>
<dbReference type="InterPro" id="IPR001330">
    <property type="entry name" value="Prenyltrans"/>
</dbReference>
<evidence type="ECO:0000256" key="2">
    <source>
        <dbReference type="ARBA" id="ARBA00001947"/>
    </source>
</evidence>
<evidence type="ECO:0000256" key="9">
    <source>
        <dbReference type="ARBA" id="ARBA00022737"/>
    </source>
</evidence>
<gene>
    <name evidence="17" type="primary">LOC115212944</name>
</gene>
<dbReference type="InterPro" id="IPR045089">
    <property type="entry name" value="PGGT1B-like"/>
</dbReference>
<keyword evidence="11" id="KW-0460">Magnesium</keyword>
<protein>
    <recommendedName>
        <fullName evidence="5">Geranylgeranyl transferase type-1 subunit beta</fullName>
        <ecNumber evidence="4">2.5.1.59</ecNumber>
    </recommendedName>
    <alternativeName>
        <fullName evidence="12">Geranylgeranyl transferase type I subunit beta</fullName>
    </alternativeName>
    <alternativeName>
        <fullName evidence="15">Type I protein geranyl-geranyltransferase subunit beta</fullName>
    </alternativeName>
</protein>
<comment type="similarity">
    <text evidence="3">Belongs to the protein prenyltransferase subunit beta family.</text>
</comment>
<dbReference type="Proteomes" id="UP000515154">
    <property type="component" value="Linkage group LG6"/>
</dbReference>
<dbReference type="EC" id="2.5.1.59" evidence="4"/>
<keyword evidence="9" id="KW-0677">Repeat</keyword>
<comment type="cofactor">
    <cofactor evidence="2">
        <name>Zn(2+)</name>
        <dbReference type="ChEBI" id="CHEBI:29105"/>
    </cofactor>
</comment>
<dbReference type="SUPFAM" id="SSF48239">
    <property type="entry name" value="Terpenoid cyclases/Protein prenyltransferases"/>
    <property type="match status" value="1"/>
</dbReference>
<dbReference type="PANTHER" id="PTHR11774">
    <property type="entry name" value="GERANYLGERANYL TRANSFERASE TYPE BETA SUBUNIT"/>
    <property type="match status" value="1"/>
</dbReference>
<accession>A0A6P7SHG0</accession>
<comment type="cofactor">
    <cofactor evidence="1">
        <name>Mg(2+)</name>
        <dbReference type="ChEBI" id="CHEBI:18420"/>
    </cofactor>
</comment>
<dbReference type="KEGG" id="osn:115212944"/>
<dbReference type="AlphaFoldDB" id="A0A6P7SHG0"/>
<comment type="subunit">
    <text evidence="14">Heterodimer of FNTA and PGGT1B. PGGT1B mediates interaction with substrate peptides.</text>
</comment>
<evidence type="ECO:0000256" key="5">
    <source>
        <dbReference type="ARBA" id="ARBA00020603"/>
    </source>
</evidence>
<dbReference type="RefSeq" id="XP_029637650.1">
    <property type="nucleotide sequence ID" value="XM_029781790.2"/>
</dbReference>
<dbReference type="Gene3D" id="1.50.10.20">
    <property type="match status" value="1"/>
</dbReference>
<dbReference type="FunFam" id="1.50.10.20:FF:000005">
    <property type="entry name" value="Geranylgeranyl transferase type-1 subunit beta"/>
    <property type="match status" value="1"/>
</dbReference>
<dbReference type="GO" id="GO:0046872">
    <property type="term" value="F:metal ion binding"/>
    <property type="evidence" value="ECO:0007669"/>
    <property type="project" value="UniProtKB-KW"/>
</dbReference>
<keyword evidence="6" id="KW-0637">Prenyltransferase</keyword>
<organism evidence="16 17">
    <name type="scientific">Octopus sinensis</name>
    <name type="common">East Asian common octopus</name>
    <dbReference type="NCBI Taxonomy" id="2607531"/>
    <lineage>
        <taxon>Eukaryota</taxon>
        <taxon>Metazoa</taxon>
        <taxon>Spiralia</taxon>
        <taxon>Lophotrochozoa</taxon>
        <taxon>Mollusca</taxon>
        <taxon>Cephalopoda</taxon>
        <taxon>Coleoidea</taxon>
        <taxon>Octopodiformes</taxon>
        <taxon>Octopoda</taxon>
        <taxon>Incirrata</taxon>
        <taxon>Octopodidae</taxon>
        <taxon>Octopus</taxon>
    </lineage>
</organism>
<evidence type="ECO:0000256" key="1">
    <source>
        <dbReference type="ARBA" id="ARBA00001946"/>
    </source>
</evidence>
<dbReference type="PANTHER" id="PTHR11774:SF4">
    <property type="entry name" value="GERANYLGERANYL TRANSFERASE TYPE-1 SUBUNIT BETA"/>
    <property type="match status" value="1"/>
</dbReference>
<evidence type="ECO:0000256" key="8">
    <source>
        <dbReference type="ARBA" id="ARBA00022723"/>
    </source>
</evidence>
<evidence type="ECO:0000313" key="16">
    <source>
        <dbReference type="Proteomes" id="UP000515154"/>
    </source>
</evidence>
<evidence type="ECO:0000313" key="17">
    <source>
        <dbReference type="RefSeq" id="XP_029637650.1"/>
    </source>
</evidence>
<dbReference type="GO" id="GO:0005953">
    <property type="term" value="C:CAAX-protein geranylgeranyltransferase complex"/>
    <property type="evidence" value="ECO:0007669"/>
    <property type="project" value="InterPro"/>
</dbReference>
<dbReference type="CDD" id="cd02895">
    <property type="entry name" value="GGTase-I"/>
    <property type="match status" value="1"/>
</dbReference>
<sequence>MMATDAPTLPASDNETNEADETFFRLKHIKFFLRNLDILPTVYTSADTSRITMAFFTLSGLDLLNSLSSVEHKQQIINWIYSHQVVPNEDESNLNECGFRGSSSNGNPFCPEKGNDQNIPFDSGHIAMTYCALLSLIILGDDLSRINRKGIISGLKHLQIKDGSFRPVPEGGENDMRFIYCAACICHILDDWSGMDRDLAISYIKTSLSYDGGIGQGPGLESHGGPTFCAVAALSLMGCLHETFTLHQLERLKRWCVMRQQVGFHGRPNKPDDTCYSYWIGATLKLLNIFELTNFTQNRLYMMDTQKEAIGGFAKWPNQSPDLLHSYFGVCGLSLMGEKSTKQMDPALNLSQRASQHLSDLHKKKQTAT</sequence>
<dbReference type="InterPro" id="IPR041960">
    <property type="entry name" value="GGTase_I_beta"/>
</dbReference>
<evidence type="ECO:0000256" key="3">
    <source>
        <dbReference type="ARBA" id="ARBA00010497"/>
    </source>
</evidence>
<evidence type="ECO:0000256" key="12">
    <source>
        <dbReference type="ARBA" id="ARBA00031713"/>
    </source>
</evidence>
<evidence type="ECO:0000256" key="7">
    <source>
        <dbReference type="ARBA" id="ARBA00022679"/>
    </source>
</evidence>
<evidence type="ECO:0000256" key="4">
    <source>
        <dbReference type="ARBA" id="ARBA00012700"/>
    </source>
</evidence>
<dbReference type="InterPro" id="IPR008930">
    <property type="entry name" value="Terpenoid_cyclase/PrenylTrfase"/>
</dbReference>
<keyword evidence="8" id="KW-0479">Metal-binding</keyword>
<keyword evidence="16" id="KW-1185">Reference proteome</keyword>
<evidence type="ECO:0000256" key="10">
    <source>
        <dbReference type="ARBA" id="ARBA00022833"/>
    </source>
</evidence>
<evidence type="ECO:0000256" key="15">
    <source>
        <dbReference type="ARBA" id="ARBA00078363"/>
    </source>
</evidence>
<evidence type="ECO:0000256" key="11">
    <source>
        <dbReference type="ARBA" id="ARBA00022842"/>
    </source>
</evidence>